<feature type="chain" id="PRO_5003178279" description="Tyrosine-protein phosphatase domain-containing protein" evidence="2">
    <location>
        <begin position="20"/>
        <end position="1188"/>
    </location>
</feature>
<dbReference type="STRING" id="31234.E3N8A2"/>
<dbReference type="InterPro" id="IPR003125">
    <property type="entry name" value="WSN"/>
</dbReference>
<dbReference type="Gene3D" id="3.90.190.10">
    <property type="entry name" value="Protein tyrosine phosphatase superfamily"/>
    <property type="match status" value="1"/>
</dbReference>
<feature type="domain" description="Tyrosine-protein phosphatase" evidence="3">
    <location>
        <begin position="961"/>
        <end position="1163"/>
    </location>
</feature>
<dbReference type="InterPro" id="IPR000242">
    <property type="entry name" value="PTP_cat"/>
</dbReference>
<dbReference type="EMBL" id="DS268555">
    <property type="protein sequence ID" value="EFO89381.1"/>
    <property type="molecule type" value="Genomic_DNA"/>
</dbReference>
<gene>
    <name evidence="5" type="ORF">CRE_20520</name>
</gene>
<dbReference type="InterPro" id="IPR029021">
    <property type="entry name" value="Prot-tyrosine_phosphatase-like"/>
</dbReference>
<dbReference type="eggNOG" id="ENOG502QR81">
    <property type="taxonomic scope" value="Eukaryota"/>
</dbReference>
<feature type="signal peptide" evidence="2">
    <location>
        <begin position="1"/>
        <end position="19"/>
    </location>
</feature>
<proteinExistence type="predicted"/>
<keyword evidence="2" id="KW-0732">Signal</keyword>
<accession>E3N8A2</accession>
<evidence type="ECO:0000313" key="5">
    <source>
        <dbReference type="EMBL" id="EFO89381.1"/>
    </source>
</evidence>
<dbReference type="PROSITE" id="PS50056">
    <property type="entry name" value="TYR_PHOSPHATASE_2"/>
    <property type="match status" value="1"/>
</dbReference>
<evidence type="ECO:0008006" key="7">
    <source>
        <dbReference type="Google" id="ProtNLM"/>
    </source>
</evidence>
<evidence type="ECO:0000313" key="6">
    <source>
        <dbReference type="Proteomes" id="UP000008281"/>
    </source>
</evidence>
<feature type="transmembrane region" description="Helical" evidence="1">
    <location>
        <begin position="828"/>
        <end position="855"/>
    </location>
</feature>
<dbReference type="InterPro" id="IPR003595">
    <property type="entry name" value="Tyr_Pase_cat"/>
</dbReference>
<dbReference type="PRINTS" id="PR00700">
    <property type="entry name" value="PRTYPHPHTASE"/>
</dbReference>
<dbReference type="SUPFAM" id="SSF52799">
    <property type="entry name" value="(Phosphotyrosine protein) phosphatases II"/>
    <property type="match status" value="1"/>
</dbReference>
<keyword evidence="6" id="KW-1185">Reference proteome</keyword>
<feature type="domain" description="Tyrosine specific protein phosphatases" evidence="4">
    <location>
        <begin position="1084"/>
        <end position="1154"/>
    </location>
</feature>
<dbReference type="Proteomes" id="UP000008281">
    <property type="component" value="Unassembled WGS sequence"/>
</dbReference>
<dbReference type="SMART" id="SM00453">
    <property type="entry name" value="WSN"/>
    <property type="match status" value="1"/>
</dbReference>
<dbReference type="OMA" id="FENTAEY"/>
<organism evidence="6">
    <name type="scientific">Caenorhabditis remanei</name>
    <name type="common">Caenorhabditis vulgaris</name>
    <dbReference type="NCBI Taxonomy" id="31234"/>
    <lineage>
        <taxon>Eukaryota</taxon>
        <taxon>Metazoa</taxon>
        <taxon>Ecdysozoa</taxon>
        <taxon>Nematoda</taxon>
        <taxon>Chromadorea</taxon>
        <taxon>Rhabditida</taxon>
        <taxon>Rhabditina</taxon>
        <taxon>Rhabditomorpha</taxon>
        <taxon>Rhabditoidea</taxon>
        <taxon>Rhabditidae</taxon>
        <taxon>Peloderinae</taxon>
        <taxon>Caenorhabditis</taxon>
    </lineage>
</organism>
<evidence type="ECO:0000256" key="1">
    <source>
        <dbReference type="SAM" id="Phobius"/>
    </source>
</evidence>
<evidence type="ECO:0000259" key="3">
    <source>
        <dbReference type="PROSITE" id="PS50055"/>
    </source>
</evidence>
<dbReference type="SMART" id="SM00194">
    <property type="entry name" value="PTPc"/>
    <property type="match status" value="1"/>
</dbReference>
<sequence length="1188" mass="133231">MHHLNPFLWITICIVVSNGLFDEKVDPDSRDLSSSGYDQKLKSEFANSLNFTEYLRSARNANDKSTEYLNHIASIAHITNGIALQNGLMNGNVPIDSVIEELLNFGTVKLSSVIEFKPDKIKNFGSQLKTVSGKFDKSAAELEKQALKWNKWYNQYLSVKDVKFDKIPRSSEYFVGAKTINSSTIIEKFTATQSFLQEMITAVDAIESDMKKPLGVFGITDTIVLSFKKLDHHSKSIVNSLITLKEALNKHVSQSLLKEGHVIFEPLESMLEVMKGRKVVVQSSDALITTIKNNVKIAAGLAKDSTAADIDIALMTELMKSQNGQKSNKHTIGFPNGASDLKQLEKNVVDSWIAKILNLDVTRLSALSDGLKPLFQINGMLDGLDGKVKSIASDKSYESLLKLQEIQKDLVAVSDDSANSVGVLKEYDECITRAKTAGDTKLSENFISNVHELTKGLMDIEKLVSDLKDDTLKQEVDEYLKSLGFTNIADDATVKKELPEAVKKYNSGNNLDKIKKHVNEIQSKLLVVNGADLQSKLSSVVAANGKITDQNFKTEIVTLGKIHDCLQKYLANSDKSSKAIQAIQNLKVIDTKSIDDVESLATTISGISKSLSGIQSIRDVMKKDVKEVTKEINKLDESTTKSEVIGQSMVSLKYALGLIELETEIAHLKSLGDAVEAKIRKVVVFKEKMGIQKQWGDHKKDVSDLEKSLAGIKSFGQKLNVSTNGTLGEYSTPLTQLTSFNDVKVDFKRKSKALGALISQPNIDQNVKSDLEKAQKTLDKLSNLDLEFSSHSAQYTSAPSAFLALQDFLTKFLSIDHNITVIEEKAAAFPWTIVAGVALSLIILFFTGMTASFFWERHKSRRGYMKARLNAWREKGASSDELMLWVRGRRYKSSKKWSEVHNGTETIVRHKERQCEKVKIPKKFKKVSRSPGVIRCNPATAVSYKYGIFPWTKLTIHANWIVTADGKEFIATQAPVKDEDGLRNTDVDFWRMVIMSKSDTIVMLCKKMEMFEGKEFRVCGEYFSEEEATQIQCGPYTIATLCVMPLANDVIKRTLSVTYKNFTKEITHYQFVNWSLSSHPPDHANVLELMKEVYKSNKPIVVHCTDGVARTMDFIALRYIYEEVIRDATIVFGDCCLKLRDCRWYSFQNAIQSQWVEAGVVRQIKMGPHQEEIDEIYQNLLNYLNREK</sequence>
<dbReference type="Pfam" id="PF02206">
    <property type="entry name" value="WSN"/>
    <property type="match status" value="1"/>
</dbReference>
<evidence type="ECO:0000259" key="4">
    <source>
        <dbReference type="PROSITE" id="PS50056"/>
    </source>
</evidence>
<dbReference type="InParanoid" id="E3N8A2"/>
<dbReference type="PANTHER" id="PTHR32525">
    <property type="entry name" value="PROTEIN-TYROSINE-PHOSPHATASE"/>
    <property type="match status" value="1"/>
</dbReference>
<dbReference type="GO" id="GO:0004725">
    <property type="term" value="F:protein tyrosine phosphatase activity"/>
    <property type="evidence" value="ECO:0007669"/>
    <property type="project" value="InterPro"/>
</dbReference>
<reference evidence="5" key="1">
    <citation type="submission" date="2007-07" db="EMBL/GenBank/DDBJ databases">
        <title>PCAP assembly of the Caenorhabditis remanei genome.</title>
        <authorList>
            <consortium name="The Caenorhabditis remanei Sequencing Consortium"/>
            <person name="Wilson R.K."/>
        </authorList>
    </citation>
    <scope>NUCLEOTIDE SEQUENCE [LARGE SCALE GENOMIC DNA]</scope>
    <source>
        <strain evidence="5">PB4641</strain>
    </source>
</reference>
<keyword evidence="1" id="KW-1133">Transmembrane helix</keyword>
<dbReference type="OrthoDB" id="5846887at2759"/>
<protein>
    <recommendedName>
        <fullName evidence="7">Tyrosine-protein phosphatase domain-containing protein</fullName>
    </recommendedName>
</protein>
<keyword evidence="1" id="KW-0472">Membrane</keyword>
<keyword evidence="1" id="KW-0812">Transmembrane</keyword>
<dbReference type="SMART" id="SM00404">
    <property type="entry name" value="PTPc_motif"/>
    <property type="match status" value="1"/>
</dbReference>
<name>E3N8A2_CAERE</name>
<dbReference type="AlphaFoldDB" id="E3N8A2"/>
<dbReference type="PANTHER" id="PTHR32525:SF1">
    <property type="entry name" value="DOMAIN OF UNKNOWN FUNCTION WSN DOMAIN-CONTAINING PROTEIN-RELATED"/>
    <property type="match status" value="1"/>
</dbReference>
<dbReference type="Pfam" id="PF00102">
    <property type="entry name" value="Y_phosphatase"/>
    <property type="match status" value="1"/>
</dbReference>
<dbReference type="InterPro" id="IPR000387">
    <property type="entry name" value="Tyr_Pase_dom"/>
</dbReference>
<evidence type="ECO:0000256" key="2">
    <source>
        <dbReference type="SAM" id="SignalP"/>
    </source>
</evidence>
<dbReference type="CDD" id="cd00047">
    <property type="entry name" value="PTPc"/>
    <property type="match status" value="1"/>
</dbReference>
<dbReference type="PROSITE" id="PS50055">
    <property type="entry name" value="TYR_PHOSPHATASE_PTP"/>
    <property type="match status" value="1"/>
</dbReference>
<dbReference type="HOGENOM" id="CLU_002807_0_0_1"/>